<dbReference type="Gene3D" id="3.40.630.10">
    <property type="entry name" value="Zn peptidases"/>
    <property type="match status" value="1"/>
</dbReference>
<dbReference type="InterPro" id="IPR045175">
    <property type="entry name" value="M28_fam"/>
</dbReference>
<evidence type="ECO:0000256" key="2">
    <source>
        <dbReference type="SAM" id="SignalP"/>
    </source>
</evidence>
<evidence type="ECO:0000313" key="5">
    <source>
        <dbReference type="EMBL" id="TGD58857.1"/>
    </source>
</evidence>
<name>A0A4Z0LB22_9FLAO</name>
<dbReference type="InterPro" id="IPR007484">
    <property type="entry name" value="Peptidase_M28"/>
</dbReference>
<dbReference type="Proteomes" id="UP000297407">
    <property type="component" value="Unassembled WGS sequence"/>
</dbReference>
<dbReference type="EMBL" id="SRLH01000002">
    <property type="protein sequence ID" value="TGD58857.1"/>
    <property type="molecule type" value="Genomic_DNA"/>
</dbReference>
<feature type="domain" description="Peptidase M28" evidence="3">
    <location>
        <begin position="101"/>
        <end position="288"/>
    </location>
</feature>
<accession>A0A4Z0LB22</accession>
<dbReference type="NCBIfam" id="TIGR04183">
    <property type="entry name" value="Por_Secre_tail"/>
    <property type="match status" value="1"/>
</dbReference>
<dbReference type="SUPFAM" id="SSF53187">
    <property type="entry name" value="Zn-dependent exopeptidases"/>
    <property type="match status" value="1"/>
</dbReference>
<dbReference type="InterPro" id="IPR026444">
    <property type="entry name" value="Secre_tail"/>
</dbReference>
<dbReference type="GO" id="GO:0008235">
    <property type="term" value="F:metalloexopeptidase activity"/>
    <property type="evidence" value="ECO:0007669"/>
    <property type="project" value="InterPro"/>
</dbReference>
<proteinExistence type="predicted"/>
<dbReference type="PANTHER" id="PTHR12147:SF26">
    <property type="entry name" value="PEPTIDASE M28 DOMAIN-CONTAINING PROTEIN"/>
    <property type="match status" value="1"/>
</dbReference>
<dbReference type="Pfam" id="PF04389">
    <property type="entry name" value="Peptidase_M28"/>
    <property type="match status" value="1"/>
</dbReference>
<dbReference type="RefSeq" id="WP_135525167.1">
    <property type="nucleotide sequence ID" value="NZ_SRLH01000002.1"/>
</dbReference>
<evidence type="ECO:0000259" key="3">
    <source>
        <dbReference type="Pfam" id="PF04389"/>
    </source>
</evidence>
<dbReference type="OrthoDB" id="1521787at2"/>
<protein>
    <submittedName>
        <fullName evidence="5">M28 family peptidase</fullName>
    </submittedName>
</protein>
<sequence length="392" mass="42819">MKTETKFLILFLLCLNGLSAQTFIQGYADVANQVTQTNITNNLTQFEALGVKYRGTAALQNTLDWIKNKYISYGYTAGQMVEDSYSYSGSTCKNLILTKIGTLHPNTYVIVCGHYDTVTGTGTNDNGSGTSILLEIARLLRNVPTDYSIKFINFSGEEDGLRGSQHYVASVVNGTTPKMDIKLVFNIDEVGGVAGMVNNTITCDVDQSSPTSNNAASAVVTNELATCVDLYSPLNTFINFADATDYIPFENNGEIITGFYETNISTRPHTANDFLINMDPVYVYNVAKAAVGATMHFAIANTTLGRDDFDADFQVSFFPNPAKDFLSINFGTLTEPSYQFSLIDINGKIVLEKTVQNPKQLENIALASIGKGMYLANLHAGDKNISRKIVIE</sequence>
<keyword evidence="6" id="KW-1185">Reference proteome</keyword>
<evidence type="ECO:0000259" key="4">
    <source>
        <dbReference type="Pfam" id="PF18962"/>
    </source>
</evidence>
<gene>
    <name evidence="5" type="ORF">E4635_03115</name>
</gene>
<dbReference type="Pfam" id="PF18962">
    <property type="entry name" value="Por_Secre_tail"/>
    <property type="match status" value="1"/>
</dbReference>
<keyword evidence="1 2" id="KW-0732">Signal</keyword>
<comment type="caution">
    <text evidence="5">The sequence shown here is derived from an EMBL/GenBank/DDBJ whole genome shotgun (WGS) entry which is preliminary data.</text>
</comment>
<dbReference type="PANTHER" id="PTHR12147">
    <property type="entry name" value="METALLOPEPTIDASE M28 FAMILY MEMBER"/>
    <property type="match status" value="1"/>
</dbReference>
<feature type="domain" description="Secretion system C-terminal sorting" evidence="4">
    <location>
        <begin position="318"/>
        <end position="391"/>
    </location>
</feature>
<dbReference type="AlphaFoldDB" id="A0A4Z0LB22"/>
<organism evidence="5 6">
    <name type="scientific">Flavobacterium humi</name>
    <dbReference type="NCBI Taxonomy" id="2562683"/>
    <lineage>
        <taxon>Bacteria</taxon>
        <taxon>Pseudomonadati</taxon>
        <taxon>Bacteroidota</taxon>
        <taxon>Flavobacteriia</taxon>
        <taxon>Flavobacteriales</taxon>
        <taxon>Flavobacteriaceae</taxon>
        <taxon>Flavobacterium</taxon>
    </lineage>
</organism>
<reference evidence="5 6" key="1">
    <citation type="submission" date="2019-04" db="EMBL/GenBank/DDBJ databases">
        <title>Flavobacterium sp. strain DS2-A Genome sequencing and assembly.</title>
        <authorList>
            <person name="Kim I."/>
        </authorList>
    </citation>
    <scope>NUCLEOTIDE SEQUENCE [LARGE SCALE GENOMIC DNA]</scope>
    <source>
        <strain evidence="5 6">DS2-A</strain>
    </source>
</reference>
<evidence type="ECO:0000256" key="1">
    <source>
        <dbReference type="ARBA" id="ARBA00022729"/>
    </source>
</evidence>
<dbReference type="GO" id="GO:0006508">
    <property type="term" value="P:proteolysis"/>
    <property type="evidence" value="ECO:0007669"/>
    <property type="project" value="InterPro"/>
</dbReference>
<evidence type="ECO:0000313" key="6">
    <source>
        <dbReference type="Proteomes" id="UP000297407"/>
    </source>
</evidence>
<feature type="signal peptide" evidence="2">
    <location>
        <begin position="1"/>
        <end position="22"/>
    </location>
</feature>
<feature type="chain" id="PRO_5021391671" evidence="2">
    <location>
        <begin position="23"/>
        <end position="392"/>
    </location>
</feature>